<evidence type="ECO:0000256" key="1">
    <source>
        <dbReference type="SAM" id="MobiDB-lite"/>
    </source>
</evidence>
<feature type="region of interest" description="Disordered" evidence="1">
    <location>
        <begin position="32"/>
        <end position="73"/>
    </location>
</feature>
<gene>
    <name evidence="2" type="ORF">Hypma_001514</name>
</gene>
<dbReference type="AlphaFoldDB" id="A0A369K6A2"/>
<feature type="compositionally biased region" description="Low complexity" evidence="1">
    <location>
        <begin position="41"/>
        <end position="56"/>
    </location>
</feature>
<dbReference type="InParanoid" id="A0A369K6A2"/>
<accession>A0A369K6A2</accession>
<protein>
    <submittedName>
        <fullName evidence="2">Uncharacterized protein</fullName>
    </submittedName>
</protein>
<dbReference type="EMBL" id="LUEZ02000012">
    <property type="protein sequence ID" value="RDB28205.1"/>
    <property type="molecule type" value="Genomic_DNA"/>
</dbReference>
<organism evidence="2 3">
    <name type="scientific">Hypsizygus marmoreus</name>
    <name type="common">White beech mushroom</name>
    <name type="synonym">Agaricus marmoreus</name>
    <dbReference type="NCBI Taxonomy" id="39966"/>
    <lineage>
        <taxon>Eukaryota</taxon>
        <taxon>Fungi</taxon>
        <taxon>Dikarya</taxon>
        <taxon>Basidiomycota</taxon>
        <taxon>Agaricomycotina</taxon>
        <taxon>Agaricomycetes</taxon>
        <taxon>Agaricomycetidae</taxon>
        <taxon>Agaricales</taxon>
        <taxon>Tricholomatineae</taxon>
        <taxon>Lyophyllaceae</taxon>
        <taxon>Hypsizygus</taxon>
    </lineage>
</organism>
<reference evidence="2" key="1">
    <citation type="submission" date="2018-04" db="EMBL/GenBank/DDBJ databases">
        <title>Whole genome sequencing of Hypsizygus marmoreus.</title>
        <authorList>
            <person name="Choi I.-G."/>
            <person name="Min B."/>
            <person name="Kim J.-G."/>
            <person name="Kim S."/>
            <person name="Oh Y.-L."/>
            <person name="Kong W.-S."/>
            <person name="Park H."/>
            <person name="Jeong J."/>
            <person name="Song E.-S."/>
        </authorList>
    </citation>
    <scope>NUCLEOTIDE SEQUENCE [LARGE SCALE GENOMIC DNA]</scope>
    <source>
        <strain evidence="2">51987-8</strain>
    </source>
</reference>
<dbReference type="Proteomes" id="UP000076154">
    <property type="component" value="Unassembled WGS sequence"/>
</dbReference>
<evidence type="ECO:0000313" key="3">
    <source>
        <dbReference type="Proteomes" id="UP000076154"/>
    </source>
</evidence>
<keyword evidence="3" id="KW-1185">Reference proteome</keyword>
<proteinExistence type="predicted"/>
<name>A0A369K6A2_HYPMA</name>
<sequence>MRVGVSRDAGLCWAGIIPFRLSPFSIETQINHKKTAGDNAGGRSPSRPRTAPPASGSRRRSTGRTLSTRDSGV</sequence>
<evidence type="ECO:0000313" key="2">
    <source>
        <dbReference type="EMBL" id="RDB28205.1"/>
    </source>
</evidence>
<feature type="compositionally biased region" description="Low complexity" evidence="1">
    <location>
        <begin position="63"/>
        <end position="73"/>
    </location>
</feature>
<comment type="caution">
    <text evidence="2">The sequence shown here is derived from an EMBL/GenBank/DDBJ whole genome shotgun (WGS) entry which is preliminary data.</text>
</comment>